<dbReference type="Proteomes" id="UP000217785">
    <property type="component" value="Unassembled WGS sequence"/>
</dbReference>
<reference evidence="2" key="1">
    <citation type="submission" date="2017-07" db="EMBL/GenBank/DDBJ databases">
        <title>Draft genome sequence of Effusibacillus lacus strain skLN1.</title>
        <authorList>
            <person name="Watanabe M."/>
            <person name="Kojima H."/>
            <person name="Fukui M."/>
        </authorList>
    </citation>
    <scope>NUCLEOTIDE SEQUENCE [LARGE SCALE GENOMIC DNA]</scope>
    <source>
        <strain evidence="2">skLN1</strain>
    </source>
</reference>
<gene>
    <name evidence="1" type="ORF">EFBL_0604</name>
</gene>
<name>A0A292YKI9_9BACL</name>
<dbReference type="AlphaFoldDB" id="A0A292YKI9"/>
<keyword evidence="2" id="KW-1185">Reference proteome</keyword>
<evidence type="ECO:0000313" key="1">
    <source>
        <dbReference type="EMBL" id="GAX88990.1"/>
    </source>
</evidence>
<proteinExistence type="predicted"/>
<comment type="caution">
    <text evidence="1">The sequence shown here is derived from an EMBL/GenBank/DDBJ whole genome shotgun (WGS) entry which is preliminary data.</text>
</comment>
<dbReference type="EMBL" id="BDUF01000011">
    <property type="protein sequence ID" value="GAX88990.1"/>
    <property type="molecule type" value="Genomic_DNA"/>
</dbReference>
<dbReference type="RefSeq" id="WP_096180681.1">
    <property type="nucleotide sequence ID" value="NZ_BDUF01000011.1"/>
</dbReference>
<organism evidence="1 2">
    <name type="scientific">Effusibacillus lacus</name>
    <dbReference type="NCBI Taxonomy" id="1348429"/>
    <lineage>
        <taxon>Bacteria</taxon>
        <taxon>Bacillati</taxon>
        <taxon>Bacillota</taxon>
        <taxon>Bacilli</taxon>
        <taxon>Bacillales</taxon>
        <taxon>Alicyclobacillaceae</taxon>
        <taxon>Effusibacillus</taxon>
    </lineage>
</organism>
<evidence type="ECO:0000313" key="2">
    <source>
        <dbReference type="Proteomes" id="UP000217785"/>
    </source>
</evidence>
<sequence>MESEQERLVQMLMQRTGQPREKVEEWVAGMVKMFEGSMTVYDLSHMAKDFVVKHAKEAKPFLFRFGRSLLESYLEEQRRLQELQLKQREAHRIIPQRARSGGSGSITRTKIKSVRKTAAKEGTVRPARYNPWASEQVLRKEPIYIIAYKYRSTR</sequence>
<accession>A0A292YKI9</accession>
<protein>
    <submittedName>
        <fullName evidence="1">Uncharacterized protein</fullName>
    </submittedName>
</protein>